<dbReference type="SUPFAM" id="SSF50985">
    <property type="entry name" value="RCC1/BLIP-II"/>
    <property type="match status" value="1"/>
</dbReference>
<name>A0A8J6APQ0_9EUKA</name>
<dbReference type="Gene3D" id="2.130.10.30">
    <property type="entry name" value="Regulator of chromosome condensation 1/beta-lactamase-inhibitor protein II"/>
    <property type="match status" value="1"/>
</dbReference>
<protein>
    <submittedName>
        <fullName evidence="1">Uncharacterized protein</fullName>
    </submittedName>
</protein>
<dbReference type="AlphaFoldDB" id="A0A8J6APQ0"/>
<dbReference type="Proteomes" id="UP000717585">
    <property type="component" value="Unassembled WGS sequence"/>
</dbReference>
<keyword evidence="2" id="KW-1185">Reference proteome</keyword>
<proteinExistence type="predicted"/>
<reference evidence="1" key="1">
    <citation type="submission" date="2021-05" db="EMBL/GenBank/DDBJ databases">
        <title>A free-living protist that lacks canonical eukaryotic 1 DNA replication and segregation systems.</title>
        <authorList>
            <person name="Salas-Leiva D.E."/>
            <person name="Tromer E.C."/>
            <person name="Curtis B.A."/>
            <person name="Jerlstrom-Hultqvist J."/>
            <person name="Kolisko M."/>
            <person name="Yi Z."/>
            <person name="Salas-Leiva J.S."/>
            <person name="Gallot-Lavallee L."/>
            <person name="Kops G.J.P.L."/>
            <person name="Archibald J.M."/>
            <person name="Simpson A.G.B."/>
            <person name="Roger A.J."/>
        </authorList>
    </citation>
    <scope>NUCLEOTIDE SEQUENCE</scope>
    <source>
        <strain evidence="1">BICM</strain>
    </source>
</reference>
<dbReference type="EMBL" id="JAHDYR010000066">
    <property type="protein sequence ID" value="KAG9390226.1"/>
    <property type="molecule type" value="Genomic_DNA"/>
</dbReference>
<evidence type="ECO:0000313" key="2">
    <source>
        <dbReference type="Proteomes" id="UP000717585"/>
    </source>
</evidence>
<evidence type="ECO:0000313" key="1">
    <source>
        <dbReference type="EMBL" id="KAG9390226.1"/>
    </source>
</evidence>
<accession>A0A8J6APQ0</accession>
<dbReference type="InterPro" id="IPR009091">
    <property type="entry name" value="RCC1/BLIP-II"/>
</dbReference>
<comment type="caution">
    <text evidence="1">The sequence shown here is derived from an EMBL/GenBank/DDBJ whole genome shotgun (WGS) entry which is preliminary data.</text>
</comment>
<sequence>MTAAEQLLKQVIQRAISETSRIPGDIPSILSRAYHLEHHKQCLIQHAGHIKPVDTPNIEELLDMLRSITLENEVAFAHVALAIGMLTVPGPELSMNIPLSGTQNLPARLYTLLQGTVWALMLEAGADPDLDNREDVRVNRCNKRYTAQDKCLWFLCRKTFFSMHVADKDGEYCRAAVHLSMVHFRRYAGRLYARGDNKNRMTGVISIEGVIPRYQWVRVPPSSSSTPNELYNLGLGHNHPVYPTRLGFDAPRVAEGEASLLPQQKHRLIQSIFLTATETMLVTAWGTVVAGDNSHGRLGMGTDTALQVRLFTEVTLPPRFTPEELVSCPDYTAVRCRDLTLLAGRNHHGQLGLGQATDDIVNYTQAPFPAVRAWCMSDFTVFLSGDRLLYAGKVGMLGGRFLHGLTECPAAVPLNLPWAIKGVAISQFVWAFIREDGTTCGTWASGGTLVRWELLAVMADMRTQYDCCWVKAGVRWFGLGMNWDEELGVHGPTTVVGAPTPVEWVTPEFLGATTIEIVGVAE</sequence>
<gene>
    <name evidence="1" type="ORF">J8273_8266</name>
</gene>
<organism evidence="1 2">
    <name type="scientific">Carpediemonas membranifera</name>
    <dbReference type="NCBI Taxonomy" id="201153"/>
    <lineage>
        <taxon>Eukaryota</taxon>
        <taxon>Metamonada</taxon>
        <taxon>Carpediemonas-like organisms</taxon>
        <taxon>Carpediemonas</taxon>
    </lineage>
</organism>